<protein>
    <recommendedName>
        <fullName evidence="7">Complement C1q tumor necrosis factor-related protein 4</fullName>
    </recommendedName>
    <alternativeName>
        <fullName evidence="8">C1q/TNF-related protein 4</fullName>
    </alternativeName>
</protein>
<dbReference type="SUPFAM" id="SSF49842">
    <property type="entry name" value="TNF-like"/>
    <property type="match status" value="2"/>
</dbReference>
<dbReference type="Gene3D" id="2.60.120.40">
    <property type="match status" value="2"/>
</dbReference>
<gene>
    <name evidence="11" type="ORF">EOD39_1318</name>
</gene>
<dbReference type="Proteomes" id="UP000289886">
    <property type="component" value="Unassembled WGS sequence"/>
</dbReference>
<dbReference type="InterPro" id="IPR008983">
    <property type="entry name" value="Tumour_necrosis_fac-like_dom"/>
</dbReference>
<sequence length="367" mass="41798">MVLKSVVQVGVSLTCFLLYQATCTPIRTDPNLRFQSAFSAARTSSMLGGPQKYVTFDKLLVNIGDDFNPDSGRFRCRVPGAYYFAFTVGKYPKKLLSVMLVKNGQEVQAIVYDEHRHKNRKVQSQSIMLRLKAMDTVELLLHNNPRYALYSNMGPYTTFTGYLIYPDTSDLYLSNHVISQTSQDHYHSGCHCHHRSVVESPNTLPSNRGKEEVPQSAFSVARTNSLLGEDTSREHSAAISFDLEYVNIGGHFNMSSGIFTCRFPGAYYFSFNVGKHPLRAVSVKLMKNSREVQAMIFDEDDSKRREMQSQSLMLSLQQGDIVWLYSQQHGRFALYSNYGKYITFTGFLVYPDNSLFDTHKQHARTHF</sequence>
<dbReference type="GO" id="GO:0005125">
    <property type="term" value="F:cytokine activity"/>
    <property type="evidence" value="ECO:0007669"/>
    <property type="project" value="UniProtKB-KW"/>
</dbReference>
<name>A0A444UDZ6_ACIRT</name>
<dbReference type="PROSITE" id="PS50871">
    <property type="entry name" value="C1Q"/>
    <property type="match status" value="2"/>
</dbReference>
<feature type="domain" description="C1q" evidence="10">
    <location>
        <begin position="211"/>
        <end position="355"/>
    </location>
</feature>
<evidence type="ECO:0000313" key="11">
    <source>
        <dbReference type="EMBL" id="RXM33379.1"/>
    </source>
</evidence>
<keyword evidence="2" id="KW-0202">Cytokine</keyword>
<keyword evidence="4 9" id="KW-0732">Signal</keyword>
<evidence type="ECO:0000256" key="1">
    <source>
        <dbReference type="ARBA" id="ARBA00004613"/>
    </source>
</evidence>
<dbReference type="GO" id="GO:0005615">
    <property type="term" value="C:extracellular space"/>
    <property type="evidence" value="ECO:0007669"/>
    <property type="project" value="UniProtKB-KW"/>
</dbReference>
<accession>A0A444UDZ6</accession>
<evidence type="ECO:0000256" key="6">
    <source>
        <dbReference type="ARBA" id="ARBA00062528"/>
    </source>
</evidence>
<dbReference type="FunFam" id="2.60.120.40:FF:000020">
    <property type="entry name" value="complement C1q tumor necrosis factor-related protein 4"/>
    <property type="match status" value="1"/>
</dbReference>
<reference evidence="11 12" key="1">
    <citation type="submission" date="2019-01" db="EMBL/GenBank/DDBJ databases">
        <title>Draft Genome and Complete Hox-Cluster Characterization of the Sterlet Sturgeon (Acipenser ruthenus).</title>
        <authorList>
            <person name="Wei Q."/>
        </authorList>
    </citation>
    <scope>NUCLEOTIDE SEQUENCE [LARGE SCALE GENOMIC DNA]</scope>
    <source>
        <strain evidence="11">WHYD16114868_AA</strain>
        <tissue evidence="11">Blood</tissue>
    </source>
</reference>
<comment type="subcellular location">
    <subcellularLocation>
        <location evidence="1">Secreted</location>
    </subcellularLocation>
</comment>
<dbReference type="InterPro" id="IPR001073">
    <property type="entry name" value="C1q_dom"/>
</dbReference>
<dbReference type="InterPro" id="IPR050822">
    <property type="entry name" value="Cerebellin_Synaptic_Org"/>
</dbReference>
<dbReference type="AlphaFoldDB" id="A0A444UDZ6"/>
<dbReference type="PANTHER" id="PTHR22923:SF87">
    <property type="entry name" value="COMPLEMENT C1Q TUMOR NECROSIS FACTOR-RELATED PROTEIN 4"/>
    <property type="match status" value="1"/>
</dbReference>
<evidence type="ECO:0000256" key="9">
    <source>
        <dbReference type="SAM" id="SignalP"/>
    </source>
</evidence>
<comment type="subunit">
    <text evidence="6">Homomultimer. Forms trimers, hexamers and high molecular weight oligomers.</text>
</comment>
<evidence type="ECO:0000256" key="4">
    <source>
        <dbReference type="ARBA" id="ARBA00022729"/>
    </source>
</evidence>
<evidence type="ECO:0000256" key="5">
    <source>
        <dbReference type="ARBA" id="ARBA00022737"/>
    </source>
</evidence>
<evidence type="ECO:0000256" key="3">
    <source>
        <dbReference type="ARBA" id="ARBA00022525"/>
    </source>
</evidence>
<feature type="chain" id="PRO_5019017227" description="Complement C1q tumor necrosis factor-related protein 4" evidence="9">
    <location>
        <begin position="24"/>
        <end position="367"/>
    </location>
</feature>
<keyword evidence="3" id="KW-0964">Secreted</keyword>
<organism evidence="11 12">
    <name type="scientific">Acipenser ruthenus</name>
    <name type="common">Sterlet sturgeon</name>
    <dbReference type="NCBI Taxonomy" id="7906"/>
    <lineage>
        <taxon>Eukaryota</taxon>
        <taxon>Metazoa</taxon>
        <taxon>Chordata</taxon>
        <taxon>Craniata</taxon>
        <taxon>Vertebrata</taxon>
        <taxon>Euteleostomi</taxon>
        <taxon>Actinopterygii</taxon>
        <taxon>Chondrostei</taxon>
        <taxon>Acipenseriformes</taxon>
        <taxon>Acipenseridae</taxon>
        <taxon>Acipenser</taxon>
    </lineage>
</organism>
<dbReference type="PANTHER" id="PTHR22923">
    <property type="entry name" value="CEREBELLIN-RELATED"/>
    <property type="match status" value="1"/>
</dbReference>
<feature type="domain" description="C1q" evidence="10">
    <location>
        <begin position="31"/>
        <end position="170"/>
    </location>
</feature>
<dbReference type="Pfam" id="PF00386">
    <property type="entry name" value="C1q"/>
    <property type="match status" value="2"/>
</dbReference>
<dbReference type="OrthoDB" id="6058225at2759"/>
<keyword evidence="12" id="KW-1185">Reference proteome</keyword>
<feature type="signal peptide" evidence="9">
    <location>
        <begin position="1"/>
        <end position="23"/>
    </location>
</feature>
<evidence type="ECO:0000259" key="10">
    <source>
        <dbReference type="PROSITE" id="PS50871"/>
    </source>
</evidence>
<dbReference type="PRINTS" id="PR00007">
    <property type="entry name" value="COMPLEMNTC1Q"/>
</dbReference>
<keyword evidence="5" id="KW-0677">Repeat</keyword>
<evidence type="ECO:0000256" key="8">
    <source>
        <dbReference type="ARBA" id="ARBA00084029"/>
    </source>
</evidence>
<evidence type="ECO:0000256" key="7">
    <source>
        <dbReference type="ARBA" id="ARBA00072742"/>
    </source>
</evidence>
<dbReference type="SMART" id="SM00110">
    <property type="entry name" value="C1Q"/>
    <property type="match status" value="2"/>
</dbReference>
<comment type="caution">
    <text evidence="11">The sequence shown here is derived from an EMBL/GenBank/DDBJ whole genome shotgun (WGS) entry which is preliminary data.</text>
</comment>
<evidence type="ECO:0000256" key="2">
    <source>
        <dbReference type="ARBA" id="ARBA00022514"/>
    </source>
</evidence>
<dbReference type="EMBL" id="SCEB01214758">
    <property type="protein sequence ID" value="RXM33379.1"/>
    <property type="molecule type" value="Genomic_DNA"/>
</dbReference>
<evidence type="ECO:0000313" key="12">
    <source>
        <dbReference type="Proteomes" id="UP000289886"/>
    </source>
</evidence>
<proteinExistence type="predicted"/>